<dbReference type="InParanoid" id="A0A1E7EP55"/>
<keyword evidence="1" id="KW-0472">Membrane</keyword>
<dbReference type="PANTHER" id="PTHR10974">
    <property type="entry name" value="FI08016P-RELATED"/>
    <property type="match status" value="1"/>
</dbReference>
<dbReference type="AlphaFoldDB" id="A0A1E7EP55"/>
<organism evidence="2 3">
    <name type="scientific">Fragilariopsis cylindrus CCMP1102</name>
    <dbReference type="NCBI Taxonomy" id="635003"/>
    <lineage>
        <taxon>Eukaryota</taxon>
        <taxon>Sar</taxon>
        <taxon>Stramenopiles</taxon>
        <taxon>Ochrophyta</taxon>
        <taxon>Bacillariophyta</taxon>
        <taxon>Bacillariophyceae</taxon>
        <taxon>Bacillariophycidae</taxon>
        <taxon>Bacillariales</taxon>
        <taxon>Bacillariaceae</taxon>
        <taxon>Fragilariopsis</taxon>
    </lineage>
</organism>
<feature type="transmembrane region" description="Helical" evidence="1">
    <location>
        <begin position="170"/>
        <end position="191"/>
    </location>
</feature>
<dbReference type="KEGG" id="fcy:FRACYDRAFT_250673"/>
<dbReference type="InterPro" id="IPR004245">
    <property type="entry name" value="DUF229"/>
</dbReference>
<dbReference type="Proteomes" id="UP000095751">
    <property type="component" value="Unassembled WGS sequence"/>
</dbReference>
<reference evidence="2 3" key="1">
    <citation type="submission" date="2016-09" db="EMBL/GenBank/DDBJ databases">
        <title>Extensive genetic diversity and differential bi-allelic expression allows diatom success in the polar Southern Ocean.</title>
        <authorList>
            <consortium name="DOE Joint Genome Institute"/>
            <person name="Mock T."/>
            <person name="Otillar R.P."/>
            <person name="Strauss J."/>
            <person name="Dupont C."/>
            <person name="Frickenhaus S."/>
            <person name="Maumus F."/>
            <person name="Mcmullan M."/>
            <person name="Sanges R."/>
            <person name="Schmutz J."/>
            <person name="Toseland A."/>
            <person name="Valas R."/>
            <person name="Veluchamy A."/>
            <person name="Ward B.J."/>
            <person name="Allen A."/>
            <person name="Barry K."/>
            <person name="Falciatore A."/>
            <person name="Ferrante M."/>
            <person name="Fortunato A.E."/>
            <person name="Gloeckner G."/>
            <person name="Gruber A."/>
            <person name="Hipkin R."/>
            <person name="Janech M."/>
            <person name="Kroth P."/>
            <person name="Leese F."/>
            <person name="Lindquist E."/>
            <person name="Lyon B.R."/>
            <person name="Martin J."/>
            <person name="Mayer C."/>
            <person name="Parker M."/>
            <person name="Quesneville H."/>
            <person name="Raymond J."/>
            <person name="Uhlig C."/>
            <person name="Valentin K.U."/>
            <person name="Worden A.Z."/>
            <person name="Armbrust E.V."/>
            <person name="Bowler C."/>
            <person name="Green B."/>
            <person name="Moulton V."/>
            <person name="Van Oosterhout C."/>
            <person name="Grigoriev I."/>
        </authorList>
    </citation>
    <scope>NUCLEOTIDE SEQUENCE [LARGE SCALE GENOMIC DNA]</scope>
    <source>
        <strain evidence="2 3">CCMP1102</strain>
    </source>
</reference>
<dbReference type="Gene3D" id="3.40.720.10">
    <property type="entry name" value="Alkaline Phosphatase, subunit A"/>
    <property type="match status" value="1"/>
</dbReference>
<dbReference type="Pfam" id="PF02995">
    <property type="entry name" value="DUF229"/>
    <property type="match status" value="1"/>
</dbReference>
<accession>A0A1E7EP55</accession>
<dbReference type="OrthoDB" id="103349at2759"/>
<dbReference type="EMBL" id="KV784384">
    <property type="protein sequence ID" value="OEU07655.1"/>
    <property type="molecule type" value="Genomic_DNA"/>
</dbReference>
<protein>
    <submittedName>
        <fullName evidence="2">Alkaline phosphatase-like protein</fullName>
    </submittedName>
</protein>
<evidence type="ECO:0000256" key="1">
    <source>
        <dbReference type="SAM" id="Phobius"/>
    </source>
</evidence>
<name>A0A1E7EP55_9STRA</name>
<dbReference type="SUPFAM" id="SSF53649">
    <property type="entry name" value="Alkaline phosphatase-like"/>
    <property type="match status" value="1"/>
</dbReference>
<feature type="transmembrane region" description="Helical" evidence="1">
    <location>
        <begin position="79"/>
        <end position="98"/>
    </location>
</feature>
<evidence type="ECO:0000313" key="2">
    <source>
        <dbReference type="EMBL" id="OEU07655.1"/>
    </source>
</evidence>
<dbReference type="GO" id="GO:0005615">
    <property type="term" value="C:extracellular space"/>
    <property type="evidence" value="ECO:0007669"/>
    <property type="project" value="TreeGrafter"/>
</dbReference>
<dbReference type="PANTHER" id="PTHR10974:SF1">
    <property type="entry name" value="FI08016P-RELATED"/>
    <property type="match status" value="1"/>
</dbReference>
<sequence>MRLRLRTRRAGENFHLKLPNNITQKLQSNKQGSSTTDVACVLCQWWIFAIQFGASLLMHIQGLSALMEYQKSVNVATKALTGAGLEGVLIFSLLYFLLLSTNRLLGIGLALVIAIASTTCLLADYTFQTKTQGELPDMWTILLGLKEVWPNLKGEFSSNAGHLNRHGLRAYFLALFIGMLGLYTLGAWMPIFHTVASICGSLVYSPPGWSPQLKTSLDANKNTVASSDVPNVVLIMHDSLSGEGGMTDSNNKVPFFQKMMHSQDEFFVFENARTISGDTQDCLTAIQSGCIPLNKKEGLELALNTTLGAEFKRKGYETVSFSSGTINAIKQTKWFMIYNQLTLGFDHVFSPETTNDVLVNGPSTNDIFMAKHFGQWLAGEGGLGEWSGFDLNQKKESKKPFYAQFYYLNAHYPFYNDVNISKTSNRINGMYTTIDRSIESVFVSLEQAGVLDNTVVIGVGDHGESHGGKLYGRLSKWNAMILHPLMYMHVPKKISDKYPSISATLRHNTKQLVSTLDLHKTLLHILEGNTPKDYPSTNEHCIRGLDLFDTKIQDDRVAWSITGVSSGTDGNRGSMALHSGISSLYNRWGWPRFNFLAVVEYGTKIEGLGLEEKKIPISATDDWNRIIKNMAGTSDEAILRTKSKHTEVFLNTLAEHQDPVIKSLQ</sequence>
<feature type="transmembrane region" description="Helical" evidence="1">
    <location>
        <begin position="104"/>
        <end position="123"/>
    </location>
</feature>
<keyword evidence="1" id="KW-0812">Transmembrane</keyword>
<gene>
    <name evidence="2" type="ORF">FRACYDRAFT_250673</name>
</gene>
<dbReference type="InterPro" id="IPR017850">
    <property type="entry name" value="Alkaline_phosphatase_core_sf"/>
</dbReference>
<keyword evidence="1" id="KW-1133">Transmembrane helix</keyword>
<keyword evidence="3" id="KW-1185">Reference proteome</keyword>
<proteinExistence type="predicted"/>
<evidence type="ECO:0000313" key="3">
    <source>
        <dbReference type="Proteomes" id="UP000095751"/>
    </source>
</evidence>